<comment type="caution">
    <text evidence="3">The sequence shown here is derived from an EMBL/GenBank/DDBJ whole genome shotgun (WGS) entry which is preliminary data.</text>
</comment>
<proteinExistence type="predicted"/>
<gene>
    <name evidence="3" type="ORF">A3I57_02940</name>
</gene>
<protein>
    <recommendedName>
        <fullName evidence="2">LytR/CpsA/Psr regulator C-terminal domain-containing protein</fullName>
    </recommendedName>
</protein>
<organism evidence="3 4">
    <name type="scientific">Candidatus Beckwithbacteria bacterium RIFCSPLOWO2_02_FULL_47_23</name>
    <dbReference type="NCBI Taxonomy" id="1797463"/>
    <lineage>
        <taxon>Bacteria</taxon>
        <taxon>Candidatus Beckwithiibacteriota</taxon>
    </lineage>
</organism>
<dbReference type="Proteomes" id="UP000176364">
    <property type="component" value="Unassembled WGS sequence"/>
</dbReference>
<keyword evidence="1" id="KW-1133">Transmembrane helix</keyword>
<evidence type="ECO:0000256" key="1">
    <source>
        <dbReference type="SAM" id="Phobius"/>
    </source>
</evidence>
<name>A0A1F5DUU6_9BACT</name>
<accession>A0A1F5DUU6</accession>
<dbReference type="Pfam" id="PF13399">
    <property type="entry name" value="LytR_C"/>
    <property type="match status" value="1"/>
</dbReference>
<dbReference type="AlphaFoldDB" id="A0A1F5DUU6"/>
<keyword evidence="1" id="KW-0472">Membrane</keyword>
<feature type="transmembrane region" description="Helical" evidence="1">
    <location>
        <begin position="24"/>
        <end position="42"/>
    </location>
</feature>
<evidence type="ECO:0000259" key="2">
    <source>
        <dbReference type="Pfam" id="PF13399"/>
    </source>
</evidence>
<reference evidence="3 4" key="1">
    <citation type="journal article" date="2016" name="Nat. Commun.">
        <title>Thousands of microbial genomes shed light on interconnected biogeochemical processes in an aquifer system.</title>
        <authorList>
            <person name="Anantharaman K."/>
            <person name="Brown C.T."/>
            <person name="Hug L.A."/>
            <person name="Sharon I."/>
            <person name="Castelle C.J."/>
            <person name="Probst A.J."/>
            <person name="Thomas B.C."/>
            <person name="Singh A."/>
            <person name="Wilkins M.J."/>
            <person name="Karaoz U."/>
            <person name="Brodie E.L."/>
            <person name="Williams K.H."/>
            <person name="Hubbard S.S."/>
            <person name="Banfield J.F."/>
        </authorList>
    </citation>
    <scope>NUCLEOTIDE SEQUENCE [LARGE SCALE GENOMIC DNA]</scope>
</reference>
<evidence type="ECO:0000313" key="3">
    <source>
        <dbReference type="EMBL" id="OGD58938.1"/>
    </source>
</evidence>
<keyword evidence="1" id="KW-0812">Transmembrane</keyword>
<feature type="domain" description="LytR/CpsA/Psr regulator C-terminal" evidence="2">
    <location>
        <begin position="85"/>
        <end position="171"/>
    </location>
</feature>
<evidence type="ECO:0000313" key="4">
    <source>
        <dbReference type="Proteomes" id="UP000176364"/>
    </source>
</evidence>
<dbReference type="Gene3D" id="3.30.70.2390">
    <property type="match status" value="1"/>
</dbReference>
<sequence>MDEQQTPTAGSPIYQESQAKNAKWLWFLIVLVIIGALVFAFVRGIGPFAQFQKAPQEEVSPTPFVLESPSPEATVGADLDKSEPKIRVLNGSGTAGVASSVKDFLEGKGYQVTSIGNAANYDFTQTVIRFKEGFKKFEEVLFSDLSDQYSVKVDSENLEATDSADIEVIAGAK</sequence>
<dbReference type="EMBL" id="MEZQ01000043">
    <property type="protein sequence ID" value="OGD58938.1"/>
    <property type="molecule type" value="Genomic_DNA"/>
</dbReference>
<dbReference type="InterPro" id="IPR027381">
    <property type="entry name" value="LytR/CpsA/Psr_C"/>
</dbReference>